<reference evidence="2 3" key="1">
    <citation type="submission" date="2017-09" db="EMBL/GenBank/DDBJ databases">
        <title>Depth-based differentiation of microbial function through sediment-hosted aquifers and enrichment of novel symbionts in the deep terrestrial subsurface.</title>
        <authorList>
            <person name="Probst A.J."/>
            <person name="Ladd B."/>
            <person name="Jarett J.K."/>
            <person name="Geller-Mcgrath D.E."/>
            <person name="Sieber C.M."/>
            <person name="Emerson J.B."/>
            <person name="Anantharaman K."/>
            <person name="Thomas B.C."/>
            <person name="Malmstrom R."/>
            <person name="Stieglmeier M."/>
            <person name="Klingl A."/>
            <person name="Woyke T."/>
            <person name="Ryan C.M."/>
            <person name="Banfield J.F."/>
        </authorList>
    </citation>
    <scope>NUCLEOTIDE SEQUENCE [LARGE SCALE GENOMIC DNA]</scope>
    <source>
        <strain evidence="2">CG17_big_fil_post_rev_8_21_14_2_50_48_46</strain>
    </source>
</reference>
<name>A0A2M7FYM3_9BACT</name>
<evidence type="ECO:0000313" key="2">
    <source>
        <dbReference type="EMBL" id="PIW14352.1"/>
    </source>
</evidence>
<gene>
    <name evidence="2" type="ORF">COW36_22335</name>
</gene>
<evidence type="ECO:0000313" key="3">
    <source>
        <dbReference type="Proteomes" id="UP000231019"/>
    </source>
</evidence>
<proteinExistence type="predicted"/>
<dbReference type="AlphaFoldDB" id="A0A2M7FYM3"/>
<sequence length="200" mass="21536">MKRFKLLAISLGLFTASVFSALPSQAAIQRSADFSPGNTIGVGMFGLSYDYGIGNFSLGTSFNTSMASSFSYSGLRMLPSVRGMWRFMDMDGLSAGVLAGLQYDPGTVGGRAYLTPDLGVGMAYNFKLFELPMALRLNLTLALGNSYNTYYSDVSDQPVPNLFQRLTIGPQSSLELAIMPNQNLEITFGGGTVLGMRIKL</sequence>
<accession>A0A2M7FYM3</accession>
<organism evidence="2 3">
    <name type="scientific">bacterium (Candidatus Blackallbacteria) CG17_big_fil_post_rev_8_21_14_2_50_48_46</name>
    <dbReference type="NCBI Taxonomy" id="2014261"/>
    <lineage>
        <taxon>Bacteria</taxon>
        <taxon>Candidatus Blackallbacteria</taxon>
    </lineage>
</organism>
<evidence type="ECO:0008006" key="4">
    <source>
        <dbReference type="Google" id="ProtNLM"/>
    </source>
</evidence>
<comment type="caution">
    <text evidence="2">The sequence shown here is derived from an EMBL/GenBank/DDBJ whole genome shotgun (WGS) entry which is preliminary data.</text>
</comment>
<feature type="chain" id="PRO_5014831361" description="Outer membrane protein beta-barrel domain-containing protein" evidence="1">
    <location>
        <begin position="27"/>
        <end position="200"/>
    </location>
</feature>
<protein>
    <recommendedName>
        <fullName evidence="4">Outer membrane protein beta-barrel domain-containing protein</fullName>
    </recommendedName>
</protein>
<evidence type="ECO:0000256" key="1">
    <source>
        <dbReference type="SAM" id="SignalP"/>
    </source>
</evidence>
<dbReference type="EMBL" id="PFFQ01000061">
    <property type="protein sequence ID" value="PIW14352.1"/>
    <property type="molecule type" value="Genomic_DNA"/>
</dbReference>
<feature type="signal peptide" evidence="1">
    <location>
        <begin position="1"/>
        <end position="26"/>
    </location>
</feature>
<keyword evidence="1" id="KW-0732">Signal</keyword>
<dbReference type="Proteomes" id="UP000231019">
    <property type="component" value="Unassembled WGS sequence"/>
</dbReference>